<evidence type="ECO:0000256" key="7">
    <source>
        <dbReference type="ARBA" id="ARBA00023136"/>
    </source>
</evidence>
<feature type="transmembrane region" description="Helical" evidence="8">
    <location>
        <begin position="222"/>
        <end position="244"/>
    </location>
</feature>
<feature type="transmembrane region" description="Helical" evidence="8">
    <location>
        <begin position="119"/>
        <end position="140"/>
    </location>
</feature>
<dbReference type="Gene3D" id="1.10.3720.10">
    <property type="entry name" value="MetI-like"/>
    <property type="match status" value="2"/>
</dbReference>
<feature type="transmembrane region" description="Helical" evidence="8">
    <location>
        <begin position="152"/>
        <end position="172"/>
    </location>
</feature>
<evidence type="ECO:0000256" key="1">
    <source>
        <dbReference type="ARBA" id="ARBA00004429"/>
    </source>
</evidence>
<dbReference type="PROSITE" id="PS50928">
    <property type="entry name" value="ABC_TM1"/>
    <property type="match status" value="2"/>
</dbReference>
<dbReference type="AlphaFoldDB" id="A0A399JFX7"/>
<dbReference type="CDD" id="cd06261">
    <property type="entry name" value="TM_PBP2"/>
    <property type="match status" value="2"/>
</dbReference>
<keyword evidence="11" id="KW-1185">Reference proteome</keyword>
<dbReference type="PANTHER" id="PTHR43357:SF4">
    <property type="entry name" value="INNER MEMBRANE ABC TRANSPORTER PERMEASE PROTEIN YDCV"/>
    <property type="match status" value="1"/>
</dbReference>
<feature type="transmembrane region" description="Helical" evidence="8">
    <location>
        <begin position="409"/>
        <end position="431"/>
    </location>
</feature>
<keyword evidence="3" id="KW-1003">Cell membrane</keyword>
<dbReference type="Pfam" id="PF00528">
    <property type="entry name" value="BPD_transp_1"/>
    <property type="match status" value="2"/>
</dbReference>
<evidence type="ECO:0000313" key="10">
    <source>
        <dbReference type="EMBL" id="RII43527.1"/>
    </source>
</evidence>
<feature type="transmembrane region" description="Helical" evidence="8">
    <location>
        <begin position="264"/>
        <end position="283"/>
    </location>
</feature>
<evidence type="ECO:0000256" key="2">
    <source>
        <dbReference type="ARBA" id="ARBA00022448"/>
    </source>
</evidence>
<comment type="caution">
    <text evidence="10">The sequence shown here is derived from an EMBL/GenBank/DDBJ whole genome shotgun (WGS) entry which is preliminary data.</text>
</comment>
<dbReference type="PANTHER" id="PTHR43357">
    <property type="entry name" value="INNER MEMBRANE ABC TRANSPORTER PERMEASE PROTEIN YDCV"/>
    <property type="match status" value="1"/>
</dbReference>
<keyword evidence="6 8" id="KW-1133">Transmembrane helix</keyword>
<feature type="transmembrane region" description="Helical" evidence="8">
    <location>
        <begin position="33"/>
        <end position="58"/>
    </location>
</feature>
<dbReference type="Proteomes" id="UP000265419">
    <property type="component" value="Unassembled WGS sequence"/>
</dbReference>
<reference evidence="10 11" key="1">
    <citation type="submission" date="2018-07" db="EMBL/GenBank/DDBJ databases">
        <title>Arthrobacter sp. nov., isolated from raw cow's milk with high bacterial count.</title>
        <authorList>
            <person name="Hahne J."/>
            <person name="Isele D."/>
            <person name="Lipski A."/>
        </authorList>
    </citation>
    <scope>NUCLEOTIDE SEQUENCE [LARGE SCALE GENOMIC DNA]</scope>
    <source>
        <strain evidence="10 11">JZ R-35</strain>
    </source>
</reference>
<dbReference type="RefSeq" id="WP_119423286.1">
    <property type="nucleotide sequence ID" value="NZ_QQXK01000002.1"/>
</dbReference>
<sequence>MTALATPPSTTTPSRAKRRRGVGWKGLSSSDRFVYALALPLVAILLVYVVLPMFATLFSSLEDGGEAYEAFGAGGTAWTALLLSVGISLASVVLAGIVGSGLAVLLSRFDFPGRRVLRVVALLPMALPPLIGALSFYYLYGASGIVPRFMESVTGIMASTFSADGVAGVLLVHTMTMYPYFYLAVSAGLAGSDASLEEAAMNLGANRVTMWRQVLMPMLTPALVSGALLTFMVSMASFTAPQFYNVNTLTMRIVAAKTSGDYPLAAAQSTVLSLVSIAFLLLMRWYQGRRSTRSASKGTPQALKSVQGTLPRTLAAVGSVAVVAVLAAPVVTIILLAFTVDGTWTTQILPPQYTVANFVTIFSDPVSLRPLLVSSQMSGLAMLASILVGVLTAWVVARWKGRGAGWLDVMIMLPWALPGTVVGINIVTAFASPTPFNLGQVFVGSLWILPLAYFIRFVPLVFRNAAASLAQIDPSVEEAAQNLGAGPLRTLRLVTLPLMTRGVIAGALMAFVQGFGEYVASVVVYPARFAPLSVEIYNRQYANEIGSAFAYGALQMFAILIVLLLADFLENPRRRRSSTKAASLTEPPTRKVS</sequence>
<feature type="transmembrane region" description="Helical" evidence="8">
    <location>
        <begin position="437"/>
        <end position="455"/>
    </location>
</feature>
<feature type="transmembrane region" description="Helical" evidence="8">
    <location>
        <begin position="502"/>
        <end position="525"/>
    </location>
</feature>
<dbReference type="GO" id="GO:0055085">
    <property type="term" value="P:transmembrane transport"/>
    <property type="evidence" value="ECO:0007669"/>
    <property type="project" value="InterPro"/>
</dbReference>
<evidence type="ECO:0000256" key="5">
    <source>
        <dbReference type="ARBA" id="ARBA00022692"/>
    </source>
</evidence>
<feature type="transmembrane region" description="Helical" evidence="8">
    <location>
        <begin position="78"/>
        <end position="107"/>
    </location>
</feature>
<name>A0A399JFX7_9MICC</name>
<keyword evidence="5 8" id="KW-0812">Transmembrane</keyword>
<accession>A0A399JFX7</accession>
<feature type="domain" description="ABC transmembrane type-1" evidence="9">
    <location>
        <begin position="81"/>
        <end position="283"/>
    </location>
</feature>
<organism evidence="10 11">
    <name type="scientific">Galactobacter valiniphilus</name>
    <dbReference type="NCBI Taxonomy" id="2676122"/>
    <lineage>
        <taxon>Bacteria</taxon>
        <taxon>Bacillati</taxon>
        <taxon>Actinomycetota</taxon>
        <taxon>Actinomycetes</taxon>
        <taxon>Micrococcales</taxon>
        <taxon>Micrococcaceae</taxon>
        <taxon>Galactobacter</taxon>
    </lineage>
</organism>
<evidence type="ECO:0000259" key="9">
    <source>
        <dbReference type="PROSITE" id="PS50928"/>
    </source>
</evidence>
<evidence type="ECO:0000256" key="3">
    <source>
        <dbReference type="ARBA" id="ARBA00022475"/>
    </source>
</evidence>
<dbReference type="InterPro" id="IPR035906">
    <property type="entry name" value="MetI-like_sf"/>
</dbReference>
<feature type="transmembrane region" description="Helical" evidence="8">
    <location>
        <begin position="377"/>
        <end position="397"/>
    </location>
</feature>
<proteinExistence type="inferred from homology"/>
<protein>
    <submittedName>
        <fullName evidence="10">Iron ABC transporter permease</fullName>
    </submittedName>
</protein>
<dbReference type="SUPFAM" id="SSF161098">
    <property type="entry name" value="MetI-like"/>
    <property type="match status" value="2"/>
</dbReference>
<keyword evidence="2 8" id="KW-0813">Transport</keyword>
<dbReference type="GO" id="GO:0005886">
    <property type="term" value="C:plasma membrane"/>
    <property type="evidence" value="ECO:0007669"/>
    <property type="project" value="UniProtKB-SubCell"/>
</dbReference>
<feature type="transmembrane region" description="Helical" evidence="8">
    <location>
        <begin position="314"/>
        <end position="340"/>
    </location>
</feature>
<keyword evidence="7 8" id="KW-0472">Membrane</keyword>
<comment type="similarity">
    <text evidence="8">Belongs to the binding-protein-dependent transport system permease family.</text>
</comment>
<comment type="subcellular location">
    <subcellularLocation>
        <location evidence="1">Cell inner membrane</location>
        <topology evidence="1">Multi-pass membrane protein</topology>
    </subcellularLocation>
    <subcellularLocation>
        <location evidence="8">Cell membrane</location>
        <topology evidence="8">Multi-pass membrane protein</topology>
    </subcellularLocation>
</comment>
<gene>
    <name evidence="10" type="ORF">DWB68_01020</name>
</gene>
<evidence type="ECO:0000256" key="4">
    <source>
        <dbReference type="ARBA" id="ARBA00022519"/>
    </source>
</evidence>
<dbReference type="InterPro" id="IPR000515">
    <property type="entry name" value="MetI-like"/>
</dbReference>
<dbReference type="EMBL" id="QQXK01000002">
    <property type="protein sequence ID" value="RII43527.1"/>
    <property type="molecule type" value="Genomic_DNA"/>
</dbReference>
<feature type="domain" description="ABC transmembrane type-1" evidence="9">
    <location>
        <begin position="371"/>
        <end position="566"/>
    </location>
</feature>
<keyword evidence="4" id="KW-0997">Cell inner membrane</keyword>
<feature type="transmembrane region" description="Helical" evidence="8">
    <location>
        <begin position="545"/>
        <end position="566"/>
    </location>
</feature>
<evidence type="ECO:0000313" key="11">
    <source>
        <dbReference type="Proteomes" id="UP000265419"/>
    </source>
</evidence>
<evidence type="ECO:0000256" key="8">
    <source>
        <dbReference type="RuleBase" id="RU363032"/>
    </source>
</evidence>
<evidence type="ECO:0000256" key="6">
    <source>
        <dbReference type="ARBA" id="ARBA00022989"/>
    </source>
</evidence>